<keyword evidence="2" id="KW-1185">Reference proteome</keyword>
<gene>
    <name evidence="1" type="ORF">F4559_003593</name>
</gene>
<protein>
    <recommendedName>
        <fullName evidence="3">Excreted virulence factor EspC (Type VII ESX diderm)</fullName>
    </recommendedName>
</protein>
<reference evidence="1 2" key="1">
    <citation type="submission" date="2020-08" db="EMBL/GenBank/DDBJ databases">
        <title>Sequencing the genomes of 1000 actinobacteria strains.</title>
        <authorList>
            <person name="Klenk H.-P."/>
        </authorList>
    </citation>
    <scope>NUCLEOTIDE SEQUENCE [LARGE SCALE GENOMIC DNA]</scope>
    <source>
        <strain evidence="1 2">DSM 45084</strain>
    </source>
</reference>
<dbReference type="EMBL" id="JACHJS010000001">
    <property type="protein sequence ID" value="MBB4966234.1"/>
    <property type="molecule type" value="Genomic_DNA"/>
</dbReference>
<evidence type="ECO:0008006" key="3">
    <source>
        <dbReference type="Google" id="ProtNLM"/>
    </source>
</evidence>
<evidence type="ECO:0000313" key="1">
    <source>
        <dbReference type="EMBL" id="MBB4966234.1"/>
    </source>
</evidence>
<name>A0A7W7T468_9PSEU</name>
<dbReference type="Proteomes" id="UP000542674">
    <property type="component" value="Unassembled WGS sequence"/>
</dbReference>
<organism evidence="1 2">
    <name type="scientific">Saccharothrix violaceirubra</name>
    <dbReference type="NCBI Taxonomy" id="413306"/>
    <lineage>
        <taxon>Bacteria</taxon>
        <taxon>Bacillati</taxon>
        <taxon>Actinomycetota</taxon>
        <taxon>Actinomycetes</taxon>
        <taxon>Pseudonocardiales</taxon>
        <taxon>Pseudonocardiaceae</taxon>
        <taxon>Saccharothrix</taxon>
    </lineage>
</organism>
<comment type="caution">
    <text evidence="1">The sequence shown here is derived from an EMBL/GenBank/DDBJ whole genome shotgun (WGS) entry which is preliminary data.</text>
</comment>
<sequence length="107" mass="11339">MSGGFDVSPQELRDFTSKLDGHRATAGEIAGLVAKADVTDKSWGVVGLLVKSNYTGMLGDLKDLFTAMQDGLRSGSDKFTGAAQGYDDQEAAVKELLNGLQVELDNL</sequence>
<dbReference type="AlphaFoldDB" id="A0A7W7T468"/>
<proteinExistence type="predicted"/>
<evidence type="ECO:0000313" key="2">
    <source>
        <dbReference type="Proteomes" id="UP000542674"/>
    </source>
</evidence>
<dbReference type="RefSeq" id="WP_184670109.1">
    <property type="nucleotide sequence ID" value="NZ_BAABAI010000005.1"/>
</dbReference>
<accession>A0A7W7T468</accession>